<dbReference type="InterPro" id="IPR044068">
    <property type="entry name" value="CB"/>
</dbReference>
<organism evidence="8 9">
    <name type="scientific">Shinella kummerowiae</name>
    <dbReference type="NCBI Taxonomy" id="417745"/>
    <lineage>
        <taxon>Bacteria</taxon>
        <taxon>Pseudomonadati</taxon>
        <taxon>Pseudomonadota</taxon>
        <taxon>Alphaproteobacteria</taxon>
        <taxon>Hyphomicrobiales</taxon>
        <taxon>Rhizobiaceae</taxon>
        <taxon>Shinella</taxon>
    </lineage>
</organism>
<dbReference type="GO" id="GO:0015074">
    <property type="term" value="P:DNA integration"/>
    <property type="evidence" value="ECO:0007669"/>
    <property type="project" value="UniProtKB-KW"/>
</dbReference>
<dbReference type="CDD" id="cd00796">
    <property type="entry name" value="INT_Rci_Hp1_C"/>
    <property type="match status" value="1"/>
</dbReference>
<reference evidence="8 9" key="1">
    <citation type="submission" date="2019-12" db="EMBL/GenBank/DDBJ databases">
        <title>Shinella kummerowiae sp. nov., a symbiotic bacterium isolated from root nodules of the herbal legume Kummerowia stipulacea.</title>
        <authorList>
            <person name="Gao J."/>
        </authorList>
    </citation>
    <scope>NUCLEOTIDE SEQUENCE [LARGE SCALE GENOMIC DNA]</scope>
    <source>
        <strain evidence="8 9">CCBAU 25048</strain>
    </source>
</reference>
<comment type="similarity">
    <text evidence="1">Belongs to the 'phage' integrase family.</text>
</comment>
<accession>A0A6N8SB95</accession>
<evidence type="ECO:0000256" key="5">
    <source>
        <dbReference type="PROSITE-ProRule" id="PRU01248"/>
    </source>
</evidence>
<dbReference type="Gene3D" id="1.10.150.130">
    <property type="match status" value="1"/>
</dbReference>
<evidence type="ECO:0000313" key="9">
    <source>
        <dbReference type="Proteomes" id="UP000435802"/>
    </source>
</evidence>
<dbReference type="Gene3D" id="3.30.160.390">
    <property type="entry name" value="Integrase, DNA-binding domain"/>
    <property type="match status" value="1"/>
</dbReference>
<feature type="domain" description="Tyr recombinase" evidence="6">
    <location>
        <begin position="212"/>
        <end position="413"/>
    </location>
</feature>
<dbReference type="Proteomes" id="UP000435802">
    <property type="component" value="Unassembled WGS sequence"/>
</dbReference>
<dbReference type="PROSITE" id="PS51900">
    <property type="entry name" value="CB"/>
    <property type="match status" value="1"/>
</dbReference>
<dbReference type="Pfam" id="PF13356">
    <property type="entry name" value="Arm-DNA-bind_3"/>
    <property type="match status" value="1"/>
</dbReference>
<keyword evidence="9" id="KW-1185">Reference proteome</keyword>
<dbReference type="InterPro" id="IPR038488">
    <property type="entry name" value="Integrase_DNA-bd_sf"/>
</dbReference>
<dbReference type="GO" id="GO:0006310">
    <property type="term" value="P:DNA recombination"/>
    <property type="evidence" value="ECO:0007669"/>
    <property type="project" value="UniProtKB-KW"/>
</dbReference>
<dbReference type="OrthoDB" id="7615137at2"/>
<dbReference type="AlphaFoldDB" id="A0A6N8SB95"/>
<evidence type="ECO:0000259" key="7">
    <source>
        <dbReference type="PROSITE" id="PS51900"/>
    </source>
</evidence>
<protein>
    <submittedName>
        <fullName evidence="8">Tyrosine-type recombinase/integrase</fullName>
    </submittedName>
</protein>
<keyword evidence="2" id="KW-0229">DNA integration</keyword>
<dbReference type="Gene3D" id="1.10.443.10">
    <property type="entry name" value="Intergrase catalytic core"/>
    <property type="match status" value="1"/>
</dbReference>
<keyword evidence="4" id="KW-0233">DNA recombination</keyword>
<dbReference type="EMBL" id="WUMK01000004">
    <property type="protein sequence ID" value="MXN45903.1"/>
    <property type="molecule type" value="Genomic_DNA"/>
</dbReference>
<dbReference type="RefSeq" id="WP_160859468.1">
    <property type="nucleotide sequence ID" value="NZ_WUMK01000004.1"/>
</dbReference>
<dbReference type="SUPFAM" id="SSF56349">
    <property type="entry name" value="DNA breaking-rejoining enzymes"/>
    <property type="match status" value="1"/>
</dbReference>
<evidence type="ECO:0000256" key="3">
    <source>
        <dbReference type="ARBA" id="ARBA00023125"/>
    </source>
</evidence>
<gene>
    <name evidence="8" type="ORF">GR138_11930</name>
</gene>
<sequence length="427" mass="46125">MPTIKLTRKTIASLEPGEKPVIYFDETVKGFGLKIMPTGARSWVLEYRPGAGGRGVAKKRLKIGTPATMPPEEARERAIRTLARVTLGGDPAGARSDERSSPTVSDLVDAYMRDHVASKRKAKTEAEYKIVIDKHVKPAIGSMRASVVMAADVARMQSSIVRGKRRNGNTGKTTANRALAVLSAAFNWAQGVGLVPDGHNPTKRVERFSESRKERFLTTSEMTALGEALYEAETIGLPYDVDENRAKAKNAPKPENRRTVYGPHAVAAIRLLLLTGARKREILDLRWQDVDLDRGVLFLADSKTGKKTLVLSSAAIAILQNLPRLGIYVIAGATAGAKGERPRADLNKPWGAVLRRAGLEGVRLHDLRHSFASVGVGGSLGLPIVGKLLGHTQAATTARYAHLDTDPLKKAVDTIGDKISSAMGARR</sequence>
<name>A0A6N8SB95_9HYPH</name>
<proteinExistence type="inferred from homology"/>
<evidence type="ECO:0000256" key="4">
    <source>
        <dbReference type="ARBA" id="ARBA00023172"/>
    </source>
</evidence>
<dbReference type="InterPro" id="IPR050808">
    <property type="entry name" value="Phage_Integrase"/>
</dbReference>
<evidence type="ECO:0000259" key="6">
    <source>
        <dbReference type="PROSITE" id="PS51898"/>
    </source>
</evidence>
<dbReference type="PANTHER" id="PTHR30629:SF2">
    <property type="entry name" value="PROPHAGE INTEGRASE INTS-RELATED"/>
    <property type="match status" value="1"/>
</dbReference>
<dbReference type="GO" id="GO:0003677">
    <property type="term" value="F:DNA binding"/>
    <property type="evidence" value="ECO:0007669"/>
    <property type="project" value="UniProtKB-UniRule"/>
</dbReference>
<dbReference type="InterPro" id="IPR025166">
    <property type="entry name" value="Integrase_DNA_bind_dom"/>
</dbReference>
<dbReference type="PANTHER" id="PTHR30629">
    <property type="entry name" value="PROPHAGE INTEGRASE"/>
    <property type="match status" value="1"/>
</dbReference>
<dbReference type="InterPro" id="IPR002104">
    <property type="entry name" value="Integrase_catalytic"/>
</dbReference>
<feature type="domain" description="Core-binding (CB)" evidence="7">
    <location>
        <begin position="102"/>
        <end position="190"/>
    </location>
</feature>
<dbReference type="InterPro" id="IPR011010">
    <property type="entry name" value="DNA_brk_join_enz"/>
</dbReference>
<evidence type="ECO:0000256" key="1">
    <source>
        <dbReference type="ARBA" id="ARBA00008857"/>
    </source>
</evidence>
<keyword evidence="3 5" id="KW-0238">DNA-binding</keyword>
<comment type="caution">
    <text evidence="8">The sequence shown here is derived from an EMBL/GenBank/DDBJ whole genome shotgun (WGS) entry which is preliminary data.</text>
</comment>
<dbReference type="InterPro" id="IPR013762">
    <property type="entry name" value="Integrase-like_cat_sf"/>
</dbReference>
<dbReference type="Pfam" id="PF00589">
    <property type="entry name" value="Phage_integrase"/>
    <property type="match status" value="1"/>
</dbReference>
<dbReference type="PROSITE" id="PS51898">
    <property type="entry name" value="TYR_RECOMBINASE"/>
    <property type="match status" value="1"/>
</dbReference>
<evidence type="ECO:0000256" key="2">
    <source>
        <dbReference type="ARBA" id="ARBA00022908"/>
    </source>
</evidence>
<evidence type="ECO:0000313" key="8">
    <source>
        <dbReference type="EMBL" id="MXN45903.1"/>
    </source>
</evidence>
<dbReference type="InterPro" id="IPR010998">
    <property type="entry name" value="Integrase_recombinase_N"/>
</dbReference>